<dbReference type="SUPFAM" id="SSF47413">
    <property type="entry name" value="lambda repressor-like DNA-binding domains"/>
    <property type="match status" value="1"/>
</dbReference>
<evidence type="ECO:0000259" key="1">
    <source>
        <dbReference type="PROSITE" id="PS50943"/>
    </source>
</evidence>
<reference evidence="2 3" key="1">
    <citation type="submission" date="2021-10" db="EMBL/GenBank/DDBJ databases">
        <title>Anaerobic single-cell dispensing facilitates the cultivation of human gut bacteria.</title>
        <authorList>
            <person name="Afrizal A."/>
        </authorList>
    </citation>
    <scope>NUCLEOTIDE SEQUENCE [LARGE SCALE GENOMIC DNA]</scope>
    <source>
        <strain evidence="2 3">CLA-AA-H224</strain>
    </source>
</reference>
<dbReference type="AlphaFoldDB" id="A0AAE3E696"/>
<dbReference type="EMBL" id="JAJEQN010000040">
    <property type="protein sequence ID" value="MCC2222586.1"/>
    <property type="molecule type" value="Genomic_DNA"/>
</dbReference>
<proteinExistence type="predicted"/>
<dbReference type="Proteomes" id="UP001198200">
    <property type="component" value="Unassembled WGS sequence"/>
</dbReference>
<protein>
    <submittedName>
        <fullName evidence="2">Helix-turn-helix transcriptional regulator</fullName>
    </submittedName>
</protein>
<dbReference type="SUPFAM" id="SSF51306">
    <property type="entry name" value="LexA/Signal peptidase"/>
    <property type="match status" value="1"/>
</dbReference>
<comment type="caution">
    <text evidence="2">The sequence shown here is derived from an EMBL/GenBank/DDBJ whole genome shotgun (WGS) entry which is preliminary data.</text>
</comment>
<dbReference type="PROSITE" id="PS50943">
    <property type="entry name" value="HTH_CROC1"/>
    <property type="match status" value="1"/>
</dbReference>
<name>A0AAE3E696_9FIRM</name>
<dbReference type="InterPro" id="IPR001387">
    <property type="entry name" value="Cro/C1-type_HTH"/>
</dbReference>
<gene>
    <name evidence="2" type="ORF">LKD48_13260</name>
</gene>
<keyword evidence="3" id="KW-1185">Reference proteome</keyword>
<dbReference type="Pfam" id="PF01381">
    <property type="entry name" value="HTH_3"/>
    <property type="match status" value="1"/>
</dbReference>
<accession>A0AAE3E696</accession>
<evidence type="ECO:0000313" key="2">
    <source>
        <dbReference type="EMBL" id="MCC2222586.1"/>
    </source>
</evidence>
<dbReference type="Gene3D" id="1.10.260.40">
    <property type="entry name" value="lambda repressor-like DNA-binding domains"/>
    <property type="match status" value="1"/>
</dbReference>
<dbReference type="CDD" id="cd00093">
    <property type="entry name" value="HTH_XRE"/>
    <property type="match status" value="1"/>
</dbReference>
<dbReference type="GO" id="GO:0003677">
    <property type="term" value="F:DNA binding"/>
    <property type="evidence" value="ECO:0007669"/>
    <property type="project" value="InterPro"/>
</dbReference>
<dbReference type="RefSeq" id="WP_308732244.1">
    <property type="nucleotide sequence ID" value="NZ_JAJEQN010000040.1"/>
</dbReference>
<dbReference type="InterPro" id="IPR010982">
    <property type="entry name" value="Lambda_DNA-bd_dom_sf"/>
</dbReference>
<evidence type="ECO:0000313" key="3">
    <source>
        <dbReference type="Proteomes" id="UP001198200"/>
    </source>
</evidence>
<dbReference type="SMART" id="SM00530">
    <property type="entry name" value="HTH_XRE"/>
    <property type="match status" value="1"/>
</dbReference>
<sequence>MTQQKILLNFIDNIEKERVRLNLTQAQMAQKLDMSVSNYKKLIAGQYRRPNLFLAQRLYELTGKLLFEFFDFDSPKLNAISKFMKLSDTQCSFIEGIIDFELAFSTSKEENTDDYLTVLIPTGNCEDGMIWDSANVRKVNIAPYRKRYGSQINAGVEVTSNHLTPVYHMGDILLISRRPPRDGDTTIFLNTENGRAYLRRFIQQVPRILQPINGYGESFYIDPYNEDEVKKWVKYGVVLTKMRE</sequence>
<organism evidence="2 3">
    <name type="scientific">Anthropogastromicrobium aceti</name>
    <dbReference type="NCBI Taxonomy" id="2981768"/>
    <lineage>
        <taxon>Bacteria</taxon>
        <taxon>Bacillati</taxon>
        <taxon>Bacillota</taxon>
        <taxon>Clostridia</taxon>
        <taxon>Lachnospirales</taxon>
        <taxon>Lachnospiraceae</taxon>
        <taxon>Anthropogastromicrobium</taxon>
    </lineage>
</organism>
<dbReference type="InterPro" id="IPR036286">
    <property type="entry name" value="LexA/Signal_pep-like_sf"/>
</dbReference>
<feature type="domain" description="HTH cro/C1-type" evidence="1">
    <location>
        <begin position="14"/>
        <end position="69"/>
    </location>
</feature>